<comment type="caution">
    <text evidence="1">The sequence shown here is derived from an EMBL/GenBank/DDBJ whole genome shotgun (WGS) entry which is preliminary data.</text>
</comment>
<dbReference type="Proteomes" id="UP000077349">
    <property type="component" value="Unassembled WGS sequence"/>
</dbReference>
<name>A0A087PKF5_9PROT</name>
<reference evidence="1 2" key="1">
    <citation type="submission" date="2016-03" db="EMBL/GenBank/DDBJ databases">
        <title>Draft genome sequence of Acetobacter malorum CECT 7742, a strain isolated from strawberry vinegar.</title>
        <authorList>
            <person name="Sainz F."/>
            <person name="Mas A."/>
            <person name="Torija M.J."/>
        </authorList>
    </citation>
    <scope>NUCLEOTIDE SEQUENCE [LARGE SCALE GENOMIC DNA]</scope>
    <source>
        <strain evidence="1 2">CECT 7742</strain>
    </source>
</reference>
<gene>
    <name evidence="1" type="ORF">Amal_01730</name>
</gene>
<evidence type="ECO:0000313" key="2">
    <source>
        <dbReference type="Proteomes" id="UP000077349"/>
    </source>
</evidence>
<accession>A0A087PKF5</accession>
<proteinExistence type="predicted"/>
<dbReference type="EMBL" id="LVHD01000018">
    <property type="protein sequence ID" value="OAG75960.1"/>
    <property type="molecule type" value="Genomic_DNA"/>
</dbReference>
<dbReference type="PATRIC" id="fig|178901.10.peg.1804"/>
<organism evidence="1 2">
    <name type="scientific">Acetobacter malorum</name>
    <dbReference type="NCBI Taxonomy" id="178901"/>
    <lineage>
        <taxon>Bacteria</taxon>
        <taxon>Pseudomonadati</taxon>
        <taxon>Pseudomonadota</taxon>
        <taxon>Alphaproteobacteria</taxon>
        <taxon>Acetobacterales</taxon>
        <taxon>Acetobacteraceae</taxon>
        <taxon>Acetobacter</taxon>
    </lineage>
</organism>
<protein>
    <submittedName>
        <fullName evidence="1">Uncharacterized protein</fullName>
    </submittedName>
</protein>
<sequence>MAIFEEYLNECRNVVARRKLPRLSREQAADLFSRIMEAVPVEDVVDRARQLFLARFPSWAAGATTQRALERWAGQKVLA</sequence>
<evidence type="ECO:0000313" key="1">
    <source>
        <dbReference type="EMBL" id="OAG75960.1"/>
    </source>
</evidence>
<dbReference type="AlphaFoldDB" id="A0A087PKF5"/>